<dbReference type="AlphaFoldDB" id="A0A0D8HDK4"/>
<evidence type="ECO:0000313" key="1">
    <source>
        <dbReference type="EMBL" id="KJF16040.1"/>
    </source>
</evidence>
<organism evidence="1 2">
    <name type="scientific">Acidithrix ferrooxidans</name>
    <dbReference type="NCBI Taxonomy" id="1280514"/>
    <lineage>
        <taxon>Bacteria</taxon>
        <taxon>Bacillati</taxon>
        <taxon>Actinomycetota</taxon>
        <taxon>Acidimicrobiia</taxon>
        <taxon>Acidimicrobiales</taxon>
        <taxon>Acidimicrobiaceae</taxon>
        <taxon>Acidithrix</taxon>
    </lineage>
</organism>
<dbReference type="InterPro" id="IPR025591">
    <property type="entry name" value="RloB"/>
</dbReference>
<dbReference type="PATRIC" id="fig|1280514.3.peg.4154"/>
<evidence type="ECO:0008006" key="3">
    <source>
        <dbReference type="Google" id="ProtNLM"/>
    </source>
</evidence>
<name>A0A0D8HDK4_9ACTN</name>
<evidence type="ECO:0000313" key="2">
    <source>
        <dbReference type="Proteomes" id="UP000032360"/>
    </source>
</evidence>
<dbReference type="STRING" id="1280514.AXFE_31140"/>
<reference evidence="1 2" key="1">
    <citation type="submission" date="2015-01" db="EMBL/GenBank/DDBJ databases">
        <title>Draft genome of the acidophilic iron oxidizer Acidithrix ferrooxidans strain Py-F3.</title>
        <authorList>
            <person name="Poehlein A."/>
            <person name="Eisen S."/>
            <person name="Schloemann M."/>
            <person name="Johnson B.D."/>
            <person name="Daniel R."/>
            <person name="Muehling M."/>
        </authorList>
    </citation>
    <scope>NUCLEOTIDE SEQUENCE [LARGE SCALE GENOMIC DNA]</scope>
    <source>
        <strain evidence="1 2">Py-F3</strain>
    </source>
</reference>
<gene>
    <name evidence="1" type="ORF">AXFE_31140</name>
</gene>
<dbReference type="Proteomes" id="UP000032360">
    <property type="component" value="Unassembled WGS sequence"/>
</dbReference>
<keyword evidence="2" id="KW-1185">Reference proteome</keyword>
<dbReference type="EMBL" id="JXYS01000102">
    <property type="protein sequence ID" value="KJF16040.1"/>
    <property type="molecule type" value="Genomic_DNA"/>
</dbReference>
<accession>A0A0D8HDK4</accession>
<sequence length="204" mass="22852">MAKAASNRMRADKGSLGRKVGDLKPKRTFVVFCEGARTEPIYLNALRRLGSKTSVVDLKVISGTGDSAPLNLVSKAVKLAERNDCEIDEIWCVFDVDDHKTINQAIKLAKENNIELAISNPCFELWLILHFCDHRSTLNCSKASNIRMVFDNSKGKEVNPNLYLPRLATAIKHSERLDQMYDQNGSELPNNNPSSGMYRLVSRL</sequence>
<proteinExistence type="predicted"/>
<comment type="caution">
    <text evidence="1">The sequence shown here is derived from an EMBL/GenBank/DDBJ whole genome shotgun (WGS) entry which is preliminary data.</text>
</comment>
<protein>
    <recommendedName>
        <fullName evidence="3">RloB-like protein</fullName>
    </recommendedName>
</protein>
<dbReference type="Pfam" id="PF13707">
    <property type="entry name" value="RloB"/>
    <property type="match status" value="1"/>
</dbReference>